<gene>
    <name evidence="2" type="primary">Hypp4584</name>
    <name evidence="2" type="ORF">BLAG_LOCUS23271</name>
</gene>
<sequence>MCRRAAILAVFVAFVGGLASALQACSSRGEQCNTHGGHSFIFHHPLDNSNHHGGHSFICHNPLDNRRDSRRFWR</sequence>
<feature type="chain" id="PRO_5035477818" evidence="1">
    <location>
        <begin position="22"/>
        <end position="74"/>
    </location>
</feature>
<keyword evidence="1" id="KW-0732">Signal</keyword>
<dbReference type="AlphaFoldDB" id="A0A8K0F1I1"/>
<evidence type="ECO:0000313" key="2">
    <source>
        <dbReference type="EMBL" id="CAH1271177.1"/>
    </source>
</evidence>
<dbReference type="EMBL" id="OV696693">
    <property type="protein sequence ID" value="CAH1271177.1"/>
    <property type="molecule type" value="Genomic_DNA"/>
</dbReference>
<proteinExistence type="predicted"/>
<evidence type="ECO:0000313" key="3">
    <source>
        <dbReference type="Proteomes" id="UP000838412"/>
    </source>
</evidence>
<protein>
    <submittedName>
        <fullName evidence="2">Hypp4584 protein</fullName>
    </submittedName>
</protein>
<accession>A0A8K0F1I1</accession>
<reference evidence="2" key="1">
    <citation type="submission" date="2022-01" db="EMBL/GenBank/DDBJ databases">
        <authorList>
            <person name="Braso-Vives M."/>
        </authorList>
    </citation>
    <scope>NUCLEOTIDE SEQUENCE</scope>
</reference>
<name>A0A8K0F1I1_BRALA</name>
<dbReference type="Proteomes" id="UP000838412">
    <property type="component" value="Chromosome 8"/>
</dbReference>
<keyword evidence="3" id="KW-1185">Reference proteome</keyword>
<organism evidence="2 3">
    <name type="scientific">Branchiostoma lanceolatum</name>
    <name type="common">Common lancelet</name>
    <name type="synonym">Amphioxus lanceolatum</name>
    <dbReference type="NCBI Taxonomy" id="7740"/>
    <lineage>
        <taxon>Eukaryota</taxon>
        <taxon>Metazoa</taxon>
        <taxon>Chordata</taxon>
        <taxon>Cephalochordata</taxon>
        <taxon>Leptocardii</taxon>
        <taxon>Amphioxiformes</taxon>
        <taxon>Branchiostomatidae</taxon>
        <taxon>Branchiostoma</taxon>
    </lineage>
</organism>
<evidence type="ECO:0000256" key="1">
    <source>
        <dbReference type="SAM" id="SignalP"/>
    </source>
</evidence>
<feature type="signal peptide" evidence="1">
    <location>
        <begin position="1"/>
        <end position="21"/>
    </location>
</feature>